<gene>
    <name evidence="6" type="primary">mrnC</name>
    <name evidence="8" type="ORF">J0895_13365</name>
</gene>
<proteinExistence type="inferred from homology"/>
<keyword evidence="6" id="KW-0699">rRNA-binding</keyword>
<dbReference type="SMART" id="SM00535">
    <property type="entry name" value="RIBOc"/>
    <property type="match status" value="1"/>
</dbReference>
<dbReference type="PANTHER" id="PTHR34276:SF1">
    <property type="entry name" value="MINI-RIBONUCLEASE 3"/>
    <property type="match status" value="1"/>
</dbReference>
<keyword evidence="9" id="KW-1185">Reference proteome</keyword>
<evidence type="ECO:0000256" key="6">
    <source>
        <dbReference type="HAMAP-Rule" id="MF_01468"/>
    </source>
</evidence>
<organism evidence="8 9">
    <name type="scientific">Phormidium pseudopriestleyi FRX01</name>
    <dbReference type="NCBI Taxonomy" id="1759528"/>
    <lineage>
        <taxon>Bacteria</taxon>
        <taxon>Bacillati</taxon>
        <taxon>Cyanobacteriota</taxon>
        <taxon>Cyanophyceae</taxon>
        <taxon>Oscillatoriophycideae</taxon>
        <taxon>Oscillatoriales</taxon>
        <taxon>Oscillatoriaceae</taxon>
        <taxon>Phormidium</taxon>
    </lineage>
</organism>
<keyword evidence="1 6" id="KW-0690">Ribosome biogenesis</keyword>
<keyword evidence="3 6" id="KW-0540">Nuclease</keyword>
<comment type="caution">
    <text evidence="8">The sequence shown here is derived from an EMBL/GenBank/DDBJ whole genome shotgun (WGS) entry which is preliminary data.</text>
</comment>
<dbReference type="Proteomes" id="UP000664844">
    <property type="component" value="Unassembled WGS sequence"/>
</dbReference>
<keyword evidence="6" id="KW-0694">RNA-binding</keyword>
<dbReference type="InterPro" id="IPR036389">
    <property type="entry name" value="RNase_III_sf"/>
</dbReference>
<comment type="function">
    <text evidence="6">Involved in correct processing of both the 5' and 3' ends of 23S rRNA precursor. Processes 30S rRNA precursor transcript even in absence of ribonuclease 3 (Rnc); Rnc processes 30S rRNA into smaller rRNA precursors.</text>
</comment>
<protein>
    <recommendedName>
        <fullName evidence="6">Mini-ribonuclease 3</fullName>
        <shortName evidence="6">Mini-3</shortName>
        <shortName evidence="6">Mini-RNase 3</shortName>
        <ecNumber evidence="6">3.1.26.-</ecNumber>
    </recommendedName>
    <alternativeName>
        <fullName evidence="6">Mini-RNase III</fullName>
        <shortName evidence="6">Mini-III</shortName>
    </alternativeName>
</protein>
<dbReference type="HAMAP" id="MF_01468">
    <property type="entry name" value="RNase_Mini_III"/>
    <property type="match status" value="1"/>
</dbReference>
<dbReference type="RefSeq" id="WP_207088579.1">
    <property type="nucleotide sequence ID" value="NZ_JAFLQW010000356.1"/>
</dbReference>
<comment type="similarity">
    <text evidence="6">Belongs to the MrnC RNase family.</text>
</comment>
<evidence type="ECO:0000313" key="9">
    <source>
        <dbReference type="Proteomes" id="UP000664844"/>
    </source>
</evidence>
<evidence type="ECO:0000256" key="1">
    <source>
        <dbReference type="ARBA" id="ARBA00022517"/>
    </source>
</evidence>
<dbReference type="InterPro" id="IPR008226">
    <property type="entry name" value="Mini3_fam"/>
</dbReference>
<dbReference type="Gene3D" id="1.10.1520.10">
    <property type="entry name" value="Ribonuclease III domain"/>
    <property type="match status" value="1"/>
</dbReference>
<dbReference type="EMBL" id="JAFLQW010000356">
    <property type="protein sequence ID" value="MBO0350083.1"/>
    <property type="molecule type" value="Genomic_DNA"/>
</dbReference>
<evidence type="ECO:0000256" key="5">
    <source>
        <dbReference type="ARBA" id="ARBA00022801"/>
    </source>
</evidence>
<dbReference type="EC" id="3.1.26.-" evidence="6"/>
<evidence type="ECO:0000313" key="8">
    <source>
        <dbReference type="EMBL" id="MBO0350083.1"/>
    </source>
</evidence>
<dbReference type="SUPFAM" id="SSF69065">
    <property type="entry name" value="RNase III domain-like"/>
    <property type="match status" value="1"/>
</dbReference>
<dbReference type="InterPro" id="IPR000999">
    <property type="entry name" value="RNase_III_dom"/>
</dbReference>
<comment type="cofactor">
    <cofactor evidence="6">
        <name>Mg(2+)</name>
        <dbReference type="ChEBI" id="CHEBI:18420"/>
    </cofactor>
</comment>
<accession>A0ABS3FSQ9</accession>
<reference evidence="8 9" key="1">
    <citation type="submission" date="2021-03" db="EMBL/GenBank/DDBJ databases">
        <title>Metabolic Capacity of the Antarctic Cyanobacterium Phormidium pseudopriestleyi that Sustains Oxygenic Photosynthesis in the Presence of Hydrogen Sulfide.</title>
        <authorList>
            <person name="Lumian J.E."/>
            <person name="Jungblut A.D."/>
            <person name="Dillon M.L."/>
            <person name="Hawes I."/>
            <person name="Doran P.T."/>
            <person name="Mackey T.J."/>
            <person name="Dick G.J."/>
            <person name="Grettenberger C.L."/>
            <person name="Sumner D.Y."/>
        </authorList>
    </citation>
    <scope>NUCLEOTIDE SEQUENCE [LARGE SCALE GENOMIC DNA]</scope>
    <source>
        <strain evidence="8 9">FRX01</strain>
    </source>
</reference>
<name>A0ABS3FSQ9_9CYAN</name>
<keyword evidence="4 6" id="KW-0255">Endonuclease</keyword>
<keyword evidence="2 6" id="KW-0698">rRNA processing</keyword>
<evidence type="ECO:0000256" key="4">
    <source>
        <dbReference type="ARBA" id="ARBA00022759"/>
    </source>
</evidence>
<keyword evidence="6" id="KW-0963">Cytoplasm</keyword>
<evidence type="ECO:0000256" key="3">
    <source>
        <dbReference type="ARBA" id="ARBA00022722"/>
    </source>
</evidence>
<sequence>MTATPEATSPEANLVAEVPPGAPALDLQECLSLMLPVKKLSAPEIQQLSPIALAYLGDAVYELFIRAWYLRPPKRQKIYHNCVVSQVRAESQARILRSLEPFLTSTELEILKRGRNAATGGPKRVDAAIYQQATSLESLMGYLYLTDPNRLIFLFTQLTLEPIESGGSTEL</sequence>
<evidence type="ECO:0000259" key="7">
    <source>
        <dbReference type="SMART" id="SM00535"/>
    </source>
</evidence>
<comment type="subcellular location">
    <subcellularLocation>
        <location evidence="6">Cytoplasm</location>
    </subcellularLocation>
</comment>
<dbReference type="Pfam" id="PF00636">
    <property type="entry name" value="Ribonuclease_3"/>
    <property type="match status" value="1"/>
</dbReference>
<feature type="active site" evidence="6">
    <location>
        <position position="58"/>
    </location>
</feature>
<dbReference type="PANTHER" id="PTHR34276">
    <property type="entry name" value="MINI-RIBONUCLEASE 3"/>
    <property type="match status" value="1"/>
</dbReference>
<feature type="domain" description="RNase III" evidence="7">
    <location>
        <begin position="34"/>
        <end position="165"/>
    </location>
</feature>
<evidence type="ECO:0000256" key="2">
    <source>
        <dbReference type="ARBA" id="ARBA00022552"/>
    </source>
</evidence>
<keyword evidence="5 6" id="KW-0378">Hydrolase</keyword>
<comment type="subunit">
    <text evidence="6">Homodimer.</text>
</comment>
<keyword evidence="6" id="KW-0460">Magnesium</keyword>